<organism evidence="2 3">
    <name type="scientific">Streptosporangium carneum</name>
    <dbReference type="NCBI Taxonomy" id="47481"/>
    <lineage>
        <taxon>Bacteria</taxon>
        <taxon>Bacillati</taxon>
        <taxon>Actinomycetota</taxon>
        <taxon>Actinomycetes</taxon>
        <taxon>Streptosporangiales</taxon>
        <taxon>Streptosporangiaceae</taxon>
        <taxon>Streptosporangium</taxon>
    </lineage>
</organism>
<dbReference type="EMBL" id="BSEV01000009">
    <property type="protein sequence ID" value="GLK11044.1"/>
    <property type="molecule type" value="Genomic_DNA"/>
</dbReference>
<feature type="region of interest" description="Disordered" evidence="1">
    <location>
        <begin position="17"/>
        <end position="52"/>
    </location>
</feature>
<accession>A0A9W6I4Y5</accession>
<comment type="caution">
    <text evidence="2">The sequence shown here is derived from an EMBL/GenBank/DDBJ whole genome shotgun (WGS) entry which is preliminary data.</text>
</comment>
<gene>
    <name evidence="2" type="ORF">GCM10017600_44500</name>
</gene>
<proteinExistence type="predicted"/>
<dbReference type="AlphaFoldDB" id="A0A9W6I4Y5"/>
<evidence type="ECO:0000313" key="3">
    <source>
        <dbReference type="Proteomes" id="UP001143474"/>
    </source>
</evidence>
<sequence length="73" mass="8563">MYFAVIVWPTPDVLTALRERTAGPPERRTGREPGETPREPLPPDRITLHEDLPHPDRRLFLEFERQFGQDGER</sequence>
<protein>
    <submittedName>
        <fullName evidence="2">Uncharacterized protein</fullName>
    </submittedName>
</protein>
<evidence type="ECO:0000313" key="2">
    <source>
        <dbReference type="EMBL" id="GLK11044.1"/>
    </source>
</evidence>
<keyword evidence="3" id="KW-1185">Reference proteome</keyword>
<reference evidence="2" key="1">
    <citation type="journal article" date="2014" name="Int. J. Syst. Evol. Microbiol.">
        <title>Complete genome sequence of Corynebacterium casei LMG S-19264T (=DSM 44701T), isolated from a smear-ripened cheese.</title>
        <authorList>
            <consortium name="US DOE Joint Genome Institute (JGI-PGF)"/>
            <person name="Walter F."/>
            <person name="Albersmeier A."/>
            <person name="Kalinowski J."/>
            <person name="Ruckert C."/>
        </authorList>
    </citation>
    <scope>NUCLEOTIDE SEQUENCE</scope>
    <source>
        <strain evidence="2">VKM Ac-2007</strain>
    </source>
</reference>
<reference evidence="2" key="2">
    <citation type="submission" date="2023-01" db="EMBL/GenBank/DDBJ databases">
        <authorList>
            <person name="Sun Q."/>
            <person name="Evtushenko L."/>
        </authorList>
    </citation>
    <scope>NUCLEOTIDE SEQUENCE</scope>
    <source>
        <strain evidence="2">VKM Ac-2007</strain>
    </source>
</reference>
<dbReference type="Proteomes" id="UP001143474">
    <property type="component" value="Unassembled WGS sequence"/>
</dbReference>
<name>A0A9W6I4Y5_9ACTN</name>
<evidence type="ECO:0000256" key="1">
    <source>
        <dbReference type="SAM" id="MobiDB-lite"/>
    </source>
</evidence>
<dbReference type="RefSeq" id="WP_271219437.1">
    <property type="nucleotide sequence ID" value="NZ_BAAAVD010000008.1"/>
</dbReference>